<feature type="transmembrane region" description="Helical" evidence="1">
    <location>
        <begin position="369"/>
        <end position="387"/>
    </location>
</feature>
<protein>
    <submittedName>
        <fullName evidence="2">Uncharacterized protein</fullName>
    </submittedName>
</protein>
<sequence length="419" mass="45722">MNTDSLLSASSMILNSGLILAALFTIYYLRRPNFQKSESWQATLTPLSSIIGSGFLIMSPLLASVVGILSPVAVTGIVILAYAIGSVIRFNIMHVEPRIKDGSLSQRTREVEYLGDIALVLAYMVAVAFYLSLLSSFLLSYLGVDNIDAERWLTTVIILFISFVGYQRGLGGLEKLEAVSMTVQLSIVVSLLLGLGAFSYVFYTSGGSLSFDYPQRDVSTQVRILAGALLVVQGFETSRFLGEKYSPEVRVATMKKAQIISGILYVVSVILFLPVVQYLDLQHVQLAKIVDVTGQAALVLPFMLIGAALMSQFSAAVADTGGGGGLLSENSGKKLSTRISYLGISICAVLLVWAVDLIEIITLASRAFAFYYFLQALLALNFCYRDCSPDSRMTVWRRMLFMSVALILLYIIFFAIPAE</sequence>
<proteinExistence type="predicted"/>
<feature type="transmembrane region" description="Helical" evidence="1">
    <location>
        <begin position="41"/>
        <end position="62"/>
    </location>
</feature>
<evidence type="ECO:0000256" key="1">
    <source>
        <dbReference type="SAM" id="Phobius"/>
    </source>
</evidence>
<feature type="transmembrane region" description="Helical" evidence="1">
    <location>
        <begin position="178"/>
        <end position="202"/>
    </location>
</feature>
<keyword evidence="1" id="KW-0472">Membrane</keyword>
<evidence type="ECO:0000313" key="3">
    <source>
        <dbReference type="Proteomes" id="UP000254266"/>
    </source>
</evidence>
<organism evidence="2 3">
    <name type="scientific">endosymbiont of Galathealinum brachiosum</name>
    <dbReference type="NCBI Taxonomy" id="2200906"/>
    <lineage>
        <taxon>Bacteria</taxon>
        <taxon>Pseudomonadati</taxon>
        <taxon>Pseudomonadota</taxon>
        <taxon>Gammaproteobacteria</taxon>
        <taxon>sulfur-oxidizing symbionts</taxon>
    </lineage>
</organism>
<dbReference type="Gene3D" id="1.20.1740.10">
    <property type="entry name" value="Amino acid/polyamine transporter I"/>
    <property type="match status" value="1"/>
</dbReference>
<comment type="caution">
    <text evidence="2">The sequence shown here is derived from an EMBL/GenBank/DDBJ whole genome shotgun (WGS) entry which is preliminary data.</text>
</comment>
<gene>
    <name evidence="2" type="ORF">DIZ80_16180</name>
</gene>
<accession>A0A370D9N7</accession>
<feature type="transmembrane region" description="Helical" evidence="1">
    <location>
        <begin position="299"/>
        <end position="318"/>
    </location>
</feature>
<keyword evidence="1" id="KW-1133">Transmembrane helix</keyword>
<feature type="transmembrane region" description="Helical" evidence="1">
    <location>
        <begin position="149"/>
        <end position="166"/>
    </location>
</feature>
<dbReference type="EMBL" id="QFXC01000013">
    <property type="protein sequence ID" value="RDH81608.1"/>
    <property type="molecule type" value="Genomic_DNA"/>
</dbReference>
<evidence type="ECO:0000313" key="2">
    <source>
        <dbReference type="EMBL" id="RDH81608.1"/>
    </source>
</evidence>
<feature type="transmembrane region" description="Helical" evidence="1">
    <location>
        <begin position="399"/>
        <end position="418"/>
    </location>
</feature>
<reference evidence="2 3" key="1">
    <citation type="journal article" date="2018" name="ISME J.">
        <title>Endosymbiont genomes yield clues of tubeworm success.</title>
        <authorList>
            <person name="Li Y."/>
            <person name="Liles M.R."/>
            <person name="Halanych K.M."/>
        </authorList>
    </citation>
    <scope>NUCLEOTIDE SEQUENCE [LARGE SCALE GENOMIC DNA]</scope>
    <source>
        <strain evidence="2">A1464</strain>
    </source>
</reference>
<feature type="transmembrane region" description="Helical" evidence="1">
    <location>
        <begin position="262"/>
        <end position="279"/>
    </location>
</feature>
<dbReference type="AlphaFoldDB" id="A0A370D9N7"/>
<feature type="transmembrane region" description="Helical" evidence="1">
    <location>
        <begin position="68"/>
        <end position="92"/>
    </location>
</feature>
<keyword evidence="1" id="KW-0812">Transmembrane</keyword>
<dbReference type="Proteomes" id="UP000254266">
    <property type="component" value="Unassembled WGS sequence"/>
</dbReference>
<feature type="transmembrane region" description="Helical" evidence="1">
    <location>
        <begin position="6"/>
        <end position="29"/>
    </location>
</feature>
<feature type="transmembrane region" description="Helical" evidence="1">
    <location>
        <begin position="113"/>
        <end position="143"/>
    </location>
</feature>
<feature type="transmembrane region" description="Helical" evidence="1">
    <location>
        <begin position="339"/>
        <end position="363"/>
    </location>
</feature>
<keyword evidence="3" id="KW-1185">Reference proteome</keyword>
<name>A0A370D9N7_9GAMM</name>